<dbReference type="Proteomes" id="UP000294847">
    <property type="component" value="Chromosome 5"/>
</dbReference>
<dbReference type="AlphaFoldDB" id="A0A4P7NKX8"/>
<gene>
    <name evidence="1" type="ORF">PoMZ_11650</name>
</gene>
<accession>A0A4P7NKX8</accession>
<reference evidence="1 2" key="1">
    <citation type="journal article" date="2019" name="Mol. Biol. Evol.">
        <title>Blast fungal genomes show frequent chromosomal changes, gene gains and losses, and effector gene turnover.</title>
        <authorList>
            <person name="Gomez Luciano L.B."/>
            <person name="Jason Tsai I."/>
            <person name="Chuma I."/>
            <person name="Tosa Y."/>
            <person name="Chen Y.H."/>
            <person name="Li J.Y."/>
            <person name="Li M.Y."/>
            <person name="Jade Lu M.Y."/>
            <person name="Nakayashiki H."/>
            <person name="Li W.H."/>
        </authorList>
    </citation>
    <scope>NUCLEOTIDE SEQUENCE [LARGE SCALE GENOMIC DNA]</scope>
    <source>
        <strain evidence="1">MZ5-1-6</strain>
    </source>
</reference>
<evidence type="ECO:0000313" key="1">
    <source>
        <dbReference type="EMBL" id="QBZ62763.1"/>
    </source>
</evidence>
<evidence type="ECO:0000313" key="2">
    <source>
        <dbReference type="Proteomes" id="UP000294847"/>
    </source>
</evidence>
<protein>
    <submittedName>
        <fullName evidence="1">Uncharacterized protein</fullName>
    </submittedName>
</protein>
<sequence length="101" mass="11732">MRFSHRIPAIQLSQANTNRHETSTIDLVKTFTYHVPVRGMNKHRQPTVPQVACGWLLLAYKAWRDDIVFSNHACTYCTLVHAWYISLPYYKTPATLPRCNV</sequence>
<organism evidence="1 2">
    <name type="scientific">Pyricularia oryzae</name>
    <name type="common">Rice blast fungus</name>
    <name type="synonym">Magnaporthe oryzae</name>
    <dbReference type="NCBI Taxonomy" id="318829"/>
    <lineage>
        <taxon>Eukaryota</taxon>
        <taxon>Fungi</taxon>
        <taxon>Dikarya</taxon>
        <taxon>Ascomycota</taxon>
        <taxon>Pezizomycotina</taxon>
        <taxon>Sordariomycetes</taxon>
        <taxon>Sordariomycetidae</taxon>
        <taxon>Magnaporthales</taxon>
        <taxon>Pyriculariaceae</taxon>
        <taxon>Pyricularia</taxon>
    </lineage>
</organism>
<proteinExistence type="predicted"/>
<name>A0A4P7NKX8_PYROR</name>
<dbReference type="EMBL" id="CP034208">
    <property type="protein sequence ID" value="QBZ62763.1"/>
    <property type="molecule type" value="Genomic_DNA"/>
</dbReference>